<reference evidence="1 2" key="1">
    <citation type="submission" date="2024-02" db="EMBL/GenBank/DDBJ databases">
        <authorList>
            <person name="Chen Y."/>
            <person name="Shah S."/>
            <person name="Dougan E. K."/>
            <person name="Thang M."/>
            <person name="Chan C."/>
        </authorList>
    </citation>
    <scope>NUCLEOTIDE SEQUENCE [LARGE SCALE GENOMIC DNA]</scope>
</reference>
<comment type="caution">
    <text evidence="1">The sequence shown here is derived from an EMBL/GenBank/DDBJ whole genome shotgun (WGS) entry which is preliminary data.</text>
</comment>
<dbReference type="Proteomes" id="UP001642484">
    <property type="component" value="Unassembled WGS sequence"/>
</dbReference>
<gene>
    <name evidence="1" type="ORF">CCMP2556_LOCUS33888</name>
</gene>
<sequence>MAFLRLGDMLPVMLSLWPLATATPQATWPSAFEAWYASDAKHTTGHYATDSHVGASRIVLRDGTGDHLCSAFHNATACEQLTVAGFRYLYFPNAGDCCKCCTYTTGTYECGGPVGPQWVKNLTGNLRYVGRSEILGRSCHKWSIVGLDPEHLNYYFQDVQTGLPCGIDGYNYLRTPAEPADDQYLFEADSLNLTVPTSHFDVPERCQDARYCGGEVCATGPTAPETTLQI</sequence>
<dbReference type="EMBL" id="CAXAMN010022384">
    <property type="protein sequence ID" value="CAK9068959.1"/>
    <property type="molecule type" value="Genomic_DNA"/>
</dbReference>
<accession>A0ABP0P1K3</accession>
<name>A0ABP0P1K3_9DINO</name>
<keyword evidence="2" id="KW-1185">Reference proteome</keyword>
<proteinExistence type="predicted"/>
<evidence type="ECO:0000313" key="2">
    <source>
        <dbReference type="Proteomes" id="UP001642484"/>
    </source>
</evidence>
<protein>
    <submittedName>
        <fullName evidence="1">Uncharacterized protein</fullName>
    </submittedName>
</protein>
<evidence type="ECO:0000313" key="1">
    <source>
        <dbReference type="EMBL" id="CAK9068959.1"/>
    </source>
</evidence>
<organism evidence="1 2">
    <name type="scientific">Durusdinium trenchii</name>
    <dbReference type="NCBI Taxonomy" id="1381693"/>
    <lineage>
        <taxon>Eukaryota</taxon>
        <taxon>Sar</taxon>
        <taxon>Alveolata</taxon>
        <taxon>Dinophyceae</taxon>
        <taxon>Suessiales</taxon>
        <taxon>Symbiodiniaceae</taxon>
        <taxon>Durusdinium</taxon>
    </lineage>
</organism>